<feature type="domain" description="DUF2272" evidence="2">
    <location>
        <begin position="154"/>
        <end position="300"/>
    </location>
</feature>
<gene>
    <name evidence="3" type="ORF">MSZNOR_0896</name>
</gene>
<dbReference type="InterPro" id="IPR019262">
    <property type="entry name" value="DUF2272"/>
</dbReference>
<keyword evidence="4" id="KW-1185">Reference proteome</keyword>
<reference evidence="3 4" key="1">
    <citation type="submission" date="2023-03" db="EMBL/GenBank/DDBJ databases">
        <authorList>
            <person name="Pearce D."/>
        </authorList>
    </citation>
    <scope>NUCLEOTIDE SEQUENCE [LARGE SCALE GENOMIC DNA]</scope>
    <source>
        <strain evidence="3">Msz</strain>
    </source>
</reference>
<feature type="transmembrane region" description="Helical" evidence="1">
    <location>
        <begin position="59"/>
        <end position="78"/>
    </location>
</feature>
<organism evidence="3 4">
    <name type="scientific">Methylocaldum szegediense</name>
    <dbReference type="NCBI Taxonomy" id="73780"/>
    <lineage>
        <taxon>Bacteria</taxon>
        <taxon>Pseudomonadati</taxon>
        <taxon>Pseudomonadota</taxon>
        <taxon>Gammaproteobacteria</taxon>
        <taxon>Methylococcales</taxon>
        <taxon>Methylococcaceae</taxon>
        <taxon>Methylocaldum</taxon>
    </lineage>
</organism>
<keyword evidence="1" id="KW-1133">Transmembrane helix</keyword>
<sequence length="305" mass="33944">MMKSTCIRANKRRYESDCAFFGHAQDEPIAADLVIIGDRAEVSGELPARQTIENHPSSATMRILFLLVFLGLSACGLLPGKSTDRAMGPTSSIGVFDLPPIKNRILALALSEWLYFGQQSVVHDGDKESIPQVGYWEDESPYAQRINQYWRTVGMPERTGRNCEQPWSAAFVSWVMATAGVPKDRFPPAEAHWIYLSHIIRNADAPGASFVPRSIRDYTPRPGDLICASRGSSTIPQLAELPPLEVIENSKLHCDIVVARRGRTLEAIGGNVRNSVSKNILKLDKNGHLQPTARRPWFLIIENRL</sequence>
<evidence type="ECO:0000313" key="3">
    <source>
        <dbReference type="EMBL" id="CAI8763841.1"/>
    </source>
</evidence>
<keyword evidence="1" id="KW-0812">Transmembrane</keyword>
<name>A0ABM9HY57_9GAMM</name>
<keyword evidence="1" id="KW-0472">Membrane</keyword>
<accession>A0ABM9HY57</accession>
<dbReference type="Pfam" id="PF10030">
    <property type="entry name" value="DUF2272"/>
    <property type="match status" value="1"/>
</dbReference>
<proteinExistence type="predicted"/>
<evidence type="ECO:0000256" key="1">
    <source>
        <dbReference type="SAM" id="Phobius"/>
    </source>
</evidence>
<protein>
    <submittedName>
        <fullName evidence="3">Lipoprotein</fullName>
    </submittedName>
</protein>
<keyword evidence="3" id="KW-0449">Lipoprotein</keyword>
<evidence type="ECO:0000259" key="2">
    <source>
        <dbReference type="Pfam" id="PF10030"/>
    </source>
</evidence>
<dbReference type="EMBL" id="OX458333">
    <property type="protein sequence ID" value="CAI8763841.1"/>
    <property type="molecule type" value="Genomic_DNA"/>
</dbReference>
<dbReference type="Proteomes" id="UP001162030">
    <property type="component" value="Chromosome"/>
</dbReference>
<evidence type="ECO:0000313" key="4">
    <source>
        <dbReference type="Proteomes" id="UP001162030"/>
    </source>
</evidence>